<sequence>QASAALASARAAGALSVRWAGAALNDDAYSRLRMEQELRHAIAAGELELHYQPQIELRSGRPLGAEALARWRHPTRGMIPPDKFVPVAEECGLVEALGRFVLETAARQAAAWAGLGFHLRVAVNVSAIQLRNPSFAQTALDILREADCDPALIELEITESAAMADPDHAARQLAPLRAVGVRIAIDDFGTGYSNLASLTRLPFDVIKIDRGFVRDALEHPNARMVVAAVLGLAANLGVETVAEGVETEEQLAFVTAHGCTFGQGYLFSRPVPAESLLTWRRNQLVAELRRMAGAGAARPAANAALEALARLASRERALPA</sequence>
<gene>
    <name evidence="2" type="ORF">ACFQ4O_15780</name>
</gene>
<protein>
    <submittedName>
        <fullName evidence="2">Bifunctional diguanylate cyclase/phosphodiesterase</fullName>
    </submittedName>
</protein>
<reference evidence="3" key="1">
    <citation type="journal article" date="2019" name="Int. J. Syst. Evol. Microbiol.">
        <title>The Global Catalogue of Microorganisms (GCM) 10K type strain sequencing project: providing services to taxonomists for standard genome sequencing and annotation.</title>
        <authorList>
            <consortium name="The Broad Institute Genomics Platform"/>
            <consortium name="The Broad Institute Genome Sequencing Center for Infectious Disease"/>
            <person name="Wu L."/>
            <person name="Ma J."/>
        </authorList>
    </citation>
    <scope>NUCLEOTIDE SEQUENCE [LARGE SCALE GENOMIC DNA]</scope>
    <source>
        <strain evidence="3">CCUG 61696</strain>
    </source>
</reference>
<dbReference type="SUPFAM" id="SSF141868">
    <property type="entry name" value="EAL domain-like"/>
    <property type="match status" value="1"/>
</dbReference>
<accession>A0ABW3ZBU8</accession>
<feature type="non-terminal residue" evidence="2">
    <location>
        <position position="1"/>
    </location>
</feature>
<evidence type="ECO:0000313" key="3">
    <source>
        <dbReference type="Proteomes" id="UP001597171"/>
    </source>
</evidence>
<dbReference type="EMBL" id="JBHTMX010000233">
    <property type="protein sequence ID" value="MFD1333460.1"/>
    <property type="molecule type" value="Genomic_DNA"/>
</dbReference>
<dbReference type="PANTHER" id="PTHR33121">
    <property type="entry name" value="CYCLIC DI-GMP PHOSPHODIESTERASE PDEF"/>
    <property type="match status" value="1"/>
</dbReference>
<dbReference type="InterPro" id="IPR050706">
    <property type="entry name" value="Cyclic-di-GMP_PDE-like"/>
</dbReference>
<proteinExistence type="predicted"/>
<dbReference type="RefSeq" id="WP_378777028.1">
    <property type="nucleotide sequence ID" value="NZ_JBHTMX010000233.1"/>
</dbReference>
<dbReference type="PANTHER" id="PTHR33121:SF79">
    <property type="entry name" value="CYCLIC DI-GMP PHOSPHODIESTERASE PDED-RELATED"/>
    <property type="match status" value="1"/>
</dbReference>
<evidence type="ECO:0000259" key="1">
    <source>
        <dbReference type="PROSITE" id="PS50883"/>
    </source>
</evidence>
<keyword evidence="3" id="KW-1185">Reference proteome</keyword>
<organism evidence="2 3">
    <name type="scientific">Methylopila musalis</name>
    <dbReference type="NCBI Taxonomy" id="1134781"/>
    <lineage>
        <taxon>Bacteria</taxon>
        <taxon>Pseudomonadati</taxon>
        <taxon>Pseudomonadota</taxon>
        <taxon>Alphaproteobacteria</taxon>
        <taxon>Hyphomicrobiales</taxon>
        <taxon>Methylopilaceae</taxon>
        <taxon>Methylopila</taxon>
    </lineage>
</organism>
<name>A0ABW3ZBU8_9HYPH</name>
<dbReference type="SMART" id="SM00052">
    <property type="entry name" value="EAL"/>
    <property type="match status" value="1"/>
</dbReference>
<dbReference type="Gene3D" id="3.20.20.450">
    <property type="entry name" value="EAL domain"/>
    <property type="match status" value="1"/>
</dbReference>
<dbReference type="Proteomes" id="UP001597171">
    <property type="component" value="Unassembled WGS sequence"/>
</dbReference>
<dbReference type="InterPro" id="IPR035919">
    <property type="entry name" value="EAL_sf"/>
</dbReference>
<dbReference type="CDD" id="cd01948">
    <property type="entry name" value="EAL"/>
    <property type="match status" value="1"/>
</dbReference>
<comment type="caution">
    <text evidence="2">The sequence shown here is derived from an EMBL/GenBank/DDBJ whole genome shotgun (WGS) entry which is preliminary data.</text>
</comment>
<dbReference type="PROSITE" id="PS50883">
    <property type="entry name" value="EAL"/>
    <property type="match status" value="1"/>
</dbReference>
<evidence type="ECO:0000313" key="2">
    <source>
        <dbReference type="EMBL" id="MFD1333460.1"/>
    </source>
</evidence>
<feature type="domain" description="EAL" evidence="1">
    <location>
        <begin position="31"/>
        <end position="284"/>
    </location>
</feature>
<dbReference type="InterPro" id="IPR001633">
    <property type="entry name" value="EAL_dom"/>
</dbReference>
<dbReference type="Pfam" id="PF00563">
    <property type="entry name" value="EAL"/>
    <property type="match status" value="1"/>
</dbReference>